<comment type="caution">
    <text evidence="2">The sequence shown here is derived from an EMBL/GenBank/DDBJ whole genome shotgun (WGS) entry which is preliminary data.</text>
</comment>
<keyword evidence="3" id="KW-1185">Reference proteome</keyword>
<accession>A0ABM8YQZ6</accession>
<gene>
    <name evidence="2" type="ORF">BACCIP111883_03206</name>
</gene>
<evidence type="ECO:0000313" key="3">
    <source>
        <dbReference type="Proteomes" id="UP000789833"/>
    </source>
</evidence>
<evidence type="ECO:0000313" key="2">
    <source>
        <dbReference type="EMBL" id="CAG9622415.1"/>
    </source>
</evidence>
<sequence>MIKTLQFGVFQCADKGTFLKLSDFYVDRSERREDSSKMLPHFHRAMNRYRSLPCPAGGRDMGNPRRQSPRRFPDRPRKAKRLQRRSTIKHLQIIWVCQQSETLQFGVFF</sequence>
<feature type="region of interest" description="Disordered" evidence="1">
    <location>
        <begin position="50"/>
        <end position="84"/>
    </location>
</feature>
<proteinExistence type="predicted"/>
<protein>
    <submittedName>
        <fullName evidence="2">Uncharacterized protein</fullName>
    </submittedName>
</protein>
<name>A0ABM8YQZ6_9BACI</name>
<evidence type="ECO:0000256" key="1">
    <source>
        <dbReference type="SAM" id="MobiDB-lite"/>
    </source>
</evidence>
<reference evidence="2 3" key="1">
    <citation type="submission" date="2021-10" db="EMBL/GenBank/DDBJ databases">
        <authorList>
            <person name="Criscuolo A."/>
        </authorList>
    </citation>
    <scope>NUCLEOTIDE SEQUENCE [LARGE SCALE GENOMIC DNA]</scope>
    <source>
        <strain evidence="3">CIP 111883</strain>
    </source>
</reference>
<organism evidence="2 3">
    <name type="scientific">Sutcliffiella rhizosphaerae</name>
    <dbReference type="NCBI Taxonomy" id="2880967"/>
    <lineage>
        <taxon>Bacteria</taxon>
        <taxon>Bacillati</taxon>
        <taxon>Bacillota</taxon>
        <taxon>Bacilli</taxon>
        <taxon>Bacillales</taxon>
        <taxon>Bacillaceae</taxon>
        <taxon>Sutcliffiella</taxon>
    </lineage>
</organism>
<dbReference type="EMBL" id="CAKJTJ010000021">
    <property type="protein sequence ID" value="CAG9622415.1"/>
    <property type="molecule type" value="Genomic_DNA"/>
</dbReference>
<dbReference type="Proteomes" id="UP000789833">
    <property type="component" value="Unassembled WGS sequence"/>
</dbReference>